<feature type="transmembrane region" description="Helical" evidence="2">
    <location>
        <begin position="146"/>
        <end position="165"/>
    </location>
</feature>
<feature type="compositionally biased region" description="Basic and acidic residues" evidence="1">
    <location>
        <begin position="35"/>
        <end position="53"/>
    </location>
</feature>
<feature type="compositionally biased region" description="Basic and acidic residues" evidence="1">
    <location>
        <begin position="1"/>
        <end position="15"/>
    </location>
</feature>
<protein>
    <recommendedName>
        <fullName evidence="5">DUF456 domain-containing protein</fullName>
    </recommendedName>
</protein>
<reference evidence="3 4" key="1">
    <citation type="journal article" date="2014" name="PLoS Genet.">
        <title>Phylogenetically driven sequencing of extremely halophilic archaea reveals strategies for static and dynamic osmo-response.</title>
        <authorList>
            <person name="Becker E.A."/>
            <person name="Seitzer P.M."/>
            <person name="Tritt A."/>
            <person name="Larsen D."/>
            <person name="Krusor M."/>
            <person name="Yao A.I."/>
            <person name="Wu D."/>
            <person name="Madern D."/>
            <person name="Eisen J.A."/>
            <person name="Darling A.E."/>
            <person name="Facciotti M.T."/>
        </authorList>
    </citation>
    <scope>NUCLEOTIDE SEQUENCE [LARGE SCALE GENOMIC DNA]</scope>
    <source>
        <strain evidence="3 4">GA33</strain>
    </source>
</reference>
<dbReference type="AlphaFoldDB" id="L9VZW0"/>
<feature type="region of interest" description="Disordered" evidence="1">
    <location>
        <begin position="1"/>
        <end position="76"/>
    </location>
</feature>
<evidence type="ECO:0000256" key="2">
    <source>
        <dbReference type="SAM" id="Phobius"/>
    </source>
</evidence>
<accession>L9VZW0</accession>
<dbReference type="eggNOG" id="arCOG06372">
    <property type="taxonomic scope" value="Archaea"/>
</dbReference>
<evidence type="ECO:0008006" key="5">
    <source>
        <dbReference type="Google" id="ProtNLM"/>
    </source>
</evidence>
<gene>
    <name evidence="3" type="ORF">C496_05402</name>
</gene>
<evidence type="ECO:0000313" key="3">
    <source>
        <dbReference type="EMBL" id="ELY42745.1"/>
    </source>
</evidence>
<keyword evidence="2" id="KW-1133">Transmembrane helix</keyword>
<sequence length="205" mass="21439">MSDRSEEVTESRDTEDLLAETEELLSGTGGGVDTDESRPPAEREPRRSVDADQKPASTSIDPSAEPDANSSSSRFSRLKSRLSIPTSGPSLEQYFSPRAFFAFVLLAGTGLVAGGMTIPFAGRVLGMFGVAFAVGLLTSKRRYLEMAAAGTTVGGLSALASYTVLAVAGSYQAVVAVGVAAGLVGCLIGYYFGRDLRNGLVRDID</sequence>
<organism evidence="3 4">
    <name type="scientific">Natronorubrum tibetense GA33</name>
    <dbReference type="NCBI Taxonomy" id="1114856"/>
    <lineage>
        <taxon>Archaea</taxon>
        <taxon>Methanobacteriati</taxon>
        <taxon>Methanobacteriota</taxon>
        <taxon>Stenosarchaea group</taxon>
        <taxon>Halobacteria</taxon>
        <taxon>Halobacteriales</taxon>
        <taxon>Natrialbaceae</taxon>
        <taxon>Natronorubrum</taxon>
    </lineage>
</organism>
<feature type="transmembrane region" description="Helical" evidence="2">
    <location>
        <begin position="124"/>
        <end position="139"/>
    </location>
</feature>
<comment type="caution">
    <text evidence="3">The sequence shown here is derived from an EMBL/GenBank/DDBJ whole genome shotgun (WGS) entry which is preliminary data.</text>
</comment>
<evidence type="ECO:0000313" key="4">
    <source>
        <dbReference type="Proteomes" id="UP000011599"/>
    </source>
</evidence>
<dbReference type="OrthoDB" id="242095at2157"/>
<evidence type="ECO:0000256" key="1">
    <source>
        <dbReference type="SAM" id="MobiDB-lite"/>
    </source>
</evidence>
<feature type="transmembrane region" description="Helical" evidence="2">
    <location>
        <begin position="171"/>
        <end position="192"/>
    </location>
</feature>
<keyword evidence="2" id="KW-0812">Transmembrane</keyword>
<proteinExistence type="predicted"/>
<keyword evidence="4" id="KW-1185">Reference proteome</keyword>
<dbReference type="RefSeq" id="WP_006088866.1">
    <property type="nucleotide sequence ID" value="NZ_AOHW01000022.1"/>
</dbReference>
<dbReference type="Proteomes" id="UP000011599">
    <property type="component" value="Unassembled WGS sequence"/>
</dbReference>
<dbReference type="EMBL" id="AOHW01000022">
    <property type="protein sequence ID" value="ELY42745.1"/>
    <property type="molecule type" value="Genomic_DNA"/>
</dbReference>
<keyword evidence="2" id="KW-0472">Membrane</keyword>
<dbReference type="PATRIC" id="fig|1114856.3.peg.1121"/>
<feature type="transmembrane region" description="Helical" evidence="2">
    <location>
        <begin position="99"/>
        <end position="118"/>
    </location>
</feature>
<name>L9VZW0_9EURY</name>